<sequence>MRGPLDIEADLAIRAGSDSISVRARGRGVQVDTTSLAVFRQLPSDYRGLHNLRKIAFGLALSDQAMTLSSRGVPIIDLDPAQRGRWLGWLLRVPGFRLHFFNWLRHRR</sequence>
<keyword evidence="2" id="KW-1185">Reference proteome</keyword>
<comment type="caution">
    <text evidence="1">The sequence shown here is derived from an EMBL/GenBank/DDBJ whole genome shotgun (WGS) entry which is preliminary data.</text>
</comment>
<dbReference type="RefSeq" id="WP_164211072.1">
    <property type="nucleotide sequence ID" value="NZ_JAAGSC010000040.1"/>
</dbReference>
<protein>
    <submittedName>
        <fullName evidence="1">Uncharacterized protein</fullName>
    </submittedName>
</protein>
<reference evidence="1 2" key="1">
    <citation type="submission" date="2020-02" db="EMBL/GenBank/DDBJ databases">
        <authorList>
            <person name="Zhang X.-Y."/>
        </authorList>
    </citation>
    <scope>NUCLEOTIDE SEQUENCE [LARGE SCALE GENOMIC DNA]</scope>
    <source>
        <strain evidence="1 2">C33</strain>
    </source>
</reference>
<dbReference type="AlphaFoldDB" id="A0A845VEK7"/>
<proteinExistence type="predicted"/>
<gene>
    <name evidence="1" type="ORF">G3I74_08070</name>
</gene>
<evidence type="ECO:0000313" key="1">
    <source>
        <dbReference type="EMBL" id="NDY95679.1"/>
    </source>
</evidence>
<accession>A0A845VEK7</accession>
<organism evidence="1 2">
    <name type="scientific">Wenzhouxiangella limi</name>
    <dbReference type="NCBI Taxonomy" id="2707351"/>
    <lineage>
        <taxon>Bacteria</taxon>
        <taxon>Pseudomonadati</taxon>
        <taxon>Pseudomonadota</taxon>
        <taxon>Gammaproteobacteria</taxon>
        <taxon>Chromatiales</taxon>
        <taxon>Wenzhouxiangellaceae</taxon>
        <taxon>Wenzhouxiangella</taxon>
    </lineage>
</organism>
<name>A0A845VEK7_9GAMM</name>
<dbReference type="Proteomes" id="UP000484885">
    <property type="component" value="Unassembled WGS sequence"/>
</dbReference>
<dbReference type="EMBL" id="JAAGSC010000040">
    <property type="protein sequence ID" value="NDY95679.1"/>
    <property type="molecule type" value="Genomic_DNA"/>
</dbReference>
<evidence type="ECO:0000313" key="2">
    <source>
        <dbReference type="Proteomes" id="UP000484885"/>
    </source>
</evidence>